<feature type="transmembrane region" description="Helical" evidence="7">
    <location>
        <begin position="208"/>
        <end position="226"/>
    </location>
</feature>
<feature type="transmembrane region" description="Helical" evidence="7">
    <location>
        <begin position="117"/>
        <end position="137"/>
    </location>
</feature>
<keyword evidence="5 7" id="KW-1133">Transmembrane helix</keyword>
<evidence type="ECO:0000256" key="2">
    <source>
        <dbReference type="ARBA" id="ARBA00022448"/>
    </source>
</evidence>
<evidence type="ECO:0000256" key="4">
    <source>
        <dbReference type="ARBA" id="ARBA00022692"/>
    </source>
</evidence>
<organism evidence="9 10">
    <name type="scientific">Lentzea tibetensis</name>
    <dbReference type="NCBI Taxonomy" id="2591470"/>
    <lineage>
        <taxon>Bacteria</taxon>
        <taxon>Bacillati</taxon>
        <taxon>Actinomycetota</taxon>
        <taxon>Actinomycetes</taxon>
        <taxon>Pseudonocardiales</taxon>
        <taxon>Pseudonocardiaceae</taxon>
        <taxon>Lentzea</taxon>
    </lineage>
</organism>
<feature type="transmembrane region" description="Helical" evidence="7">
    <location>
        <begin position="55"/>
        <end position="75"/>
    </location>
</feature>
<feature type="transmembrane region" description="Helical" evidence="7">
    <location>
        <begin position="443"/>
        <end position="461"/>
    </location>
</feature>
<proteinExistence type="predicted"/>
<sequence>MSTQLLAPPAPDRIRGRTAVALAVVVSFWALILVDEMVVNISLAQIGTALDLTQVELSLVVNAYLLPYGGLLLLGGRVGDILGKRRVFVAGMALYTIGCLARVVAPDAWLLILARGVQGAGAALATPCVLALIMNMFAEGALRRKAIGVYTIAGGTGAAVGLLLAGALGSFGSWKLQMGLAGVIGLVLLVVTPAVVGETPRESGRFDVAGALVSTLGLVALVYGLTSSQTNGWASASWYVVGGLVLLGVFVTITRRAAQPLLDLSLFSDRSRVGAYLVLALMPGTQIGLFFFLGQYLQLVAGYTPMTVALAFLLVSVGMVGAAGPAGKLDARIGGRQVIVLGALMLVAANVWLLRMEPGDSFWTAILPSLLLVGAGLAFTIIPATVHATSGVEDSGSGSASSVVNAVQNVGSSISLAIIVAIATAVSASAAPDAQFTASMSGSFAAGAGFAAAIILASLLIRSRR</sequence>
<dbReference type="OrthoDB" id="4325372at2"/>
<dbReference type="PROSITE" id="PS50850">
    <property type="entry name" value="MFS"/>
    <property type="match status" value="1"/>
</dbReference>
<dbReference type="PANTHER" id="PTHR42718">
    <property type="entry name" value="MAJOR FACILITATOR SUPERFAMILY MULTIDRUG TRANSPORTER MFSC"/>
    <property type="match status" value="1"/>
</dbReference>
<dbReference type="AlphaFoldDB" id="A0A563EPY5"/>
<dbReference type="InterPro" id="IPR020846">
    <property type="entry name" value="MFS_dom"/>
</dbReference>
<gene>
    <name evidence="9" type="ORF">FKR81_26360</name>
</gene>
<name>A0A563EPY5_9PSEU</name>
<dbReference type="CDD" id="cd17321">
    <property type="entry name" value="MFS_MMR_MDR_like"/>
    <property type="match status" value="1"/>
</dbReference>
<feature type="transmembrane region" description="Helical" evidence="7">
    <location>
        <begin position="338"/>
        <end position="356"/>
    </location>
</feature>
<comment type="caution">
    <text evidence="9">The sequence shown here is derived from an EMBL/GenBank/DDBJ whole genome shotgun (WGS) entry which is preliminary data.</text>
</comment>
<keyword evidence="6 7" id="KW-0472">Membrane</keyword>
<accession>A0A563EPY5</accession>
<feature type="transmembrane region" description="Helical" evidence="7">
    <location>
        <begin position="149"/>
        <end position="172"/>
    </location>
</feature>
<feature type="transmembrane region" description="Helical" evidence="7">
    <location>
        <begin position="20"/>
        <end position="43"/>
    </location>
</feature>
<dbReference type="Pfam" id="PF07690">
    <property type="entry name" value="MFS_1"/>
    <property type="match status" value="1"/>
</dbReference>
<keyword evidence="3" id="KW-1003">Cell membrane</keyword>
<protein>
    <submittedName>
        <fullName evidence="9">MFS transporter</fullName>
    </submittedName>
</protein>
<evidence type="ECO:0000256" key="7">
    <source>
        <dbReference type="SAM" id="Phobius"/>
    </source>
</evidence>
<evidence type="ECO:0000259" key="8">
    <source>
        <dbReference type="PROSITE" id="PS50850"/>
    </source>
</evidence>
<dbReference type="Gene3D" id="1.20.1250.20">
    <property type="entry name" value="MFS general substrate transporter like domains"/>
    <property type="match status" value="1"/>
</dbReference>
<dbReference type="GO" id="GO:0022857">
    <property type="term" value="F:transmembrane transporter activity"/>
    <property type="evidence" value="ECO:0007669"/>
    <property type="project" value="InterPro"/>
</dbReference>
<dbReference type="InterPro" id="IPR036259">
    <property type="entry name" value="MFS_trans_sf"/>
</dbReference>
<feature type="transmembrane region" description="Helical" evidence="7">
    <location>
        <begin position="178"/>
        <end position="196"/>
    </location>
</feature>
<dbReference type="PANTHER" id="PTHR42718:SF46">
    <property type="entry name" value="BLR6921 PROTEIN"/>
    <property type="match status" value="1"/>
</dbReference>
<reference evidence="9 10" key="1">
    <citation type="submission" date="2019-07" db="EMBL/GenBank/DDBJ databases">
        <title>Lentzea xizangensis sp. nov., isolated from Qinghai-Tibetan Plateau Soils.</title>
        <authorList>
            <person name="Huang J."/>
        </authorList>
    </citation>
    <scope>NUCLEOTIDE SEQUENCE [LARGE SCALE GENOMIC DNA]</scope>
    <source>
        <strain evidence="9 10">FXJ1.1311</strain>
    </source>
</reference>
<dbReference type="EMBL" id="VOBR01000018">
    <property type="protein sequence ID" value="TWP48821.1"/>
    <property type="molecule type" value="Genomic_DNA"/>
</dbReference>
<comment type="subcellular location">
    <subcellularLocation>
        <location evidence="1">Cell membrane</location>
        <topology evidence="1">Multi-pass membrane protein</topology>
    </subcellularLocation>
</comment>
<dbReference type="Gene3D" id="1.20.1720.10">
    <property type="entry name" value="Multidrug resistance protein D"/>
    <property type="match status" value="1"/>
</dbReference>
<evidence type="ECO:0000256" key="3">
    <source>
        <dbReference type="ARBA" id="ARBA00022475"/>
    </source>
</evidence>
<evidence type="ECO:0000313" key="10">
    <source>
        <dbReference type="Proteomes" id="UP000316639"/>
    </source>
</evidence>
<dbReference type="GO" id="GO:0005886">
    <property type="term" value="C:plasma membrane"/>
    <property type="evidence" value="ECO:0007669"/>
    <property type="project" value="UniProtKB-SubCell"/>
</dbReference>
<feature type="domain" description="Major facilitator superfamily (MFS) profile" evidence="8">
    <location>
        <begin position="21"/>
        <end position="465"/>
    </location>
</feature>
<feature type="transmembrane region" description="Helical" evidence="7">
    <location>
        <begin position="273"/>
        <end position="297"/>
    </location>
</feature>
<dbReference type="SUPFAM" id="SSF103473">
    <property type="entry name" value="MFS general substrate transporter"/>
    <property type="match status" value="1"/>
</dbReference>
<evidence type="ECO:0000313" key="9">
    <source>
        <dbReference type="EMBL" id="TWP48821.1"/>
    </source>
</evidence>
<keyword evidence="10" id="KW-1185">Reference proteome</keyword>
<feature type="transmembrane region" description="Helical" evidence="7">
    <location>
        <begin position="87"/>
        <end position="105"/>
    </location>
</feature>
<feature type="transmembrane region" description="Helical" evidence="7">
    <location>
        <begin position="362"/>
        <end position="386"/>
    </location>
</feature>
<dbReference type="Proteomes" id="UP000316639">
    <property type="component" value="Unassembled WGS sequence"/>
</dbReference>
<dbReference type="RefSeq" id="WP_146355534.1">
    <property type="nucleotide sequence ID" value="NZ_VOBR01000018.1"/>
</dbReference>
<feature type="transmembrane region" description="Helical" evidence="7">
    <location>
        <begin position="303"/>
        <end position="326"/>
    </location>
</feature>
<keyword evidence="4 7" id="KW-0812">Transmembrane</keyword>
<evidence type="ECO:0000256" key="1">
    <source>
        <dbReference type="ARBA" id="ARBA00004651"/>
    </source>
</evidence>
<dbReference type="InterPro" id="IPR011701">
    <property type="entry name" value="MFS"/>
</dbReference>
<evidence type="ECO:0000256" key="5">
    <source>
        <dbReference type="ARBA" id="ARBA00022989"/>
    </source>
</evidence>
<evidence type="ECO:0000256" key="6">
    <source>
        <dbReference type="ARBA" id="ARBA00023136"/>
    </source>
</evidence>
<feature type="transmembrane region" description="Helical" evidence="7">
    <location>
        <begin position="232"/>
        <end position="253"/>
    </location>
</feature>
<keyword evidence="2" id="KW-0813">Transport</keyword>
<feature type="transmembrane region" description="Helical" evidence="7">
    <location>
        <begin position="407"/>
        <end position="431"/>
    </location>
</feature>